<evidence type="ECO:0000313" key="1">
    <source>
        <dbReference type="EMBL" id="KAJ8006952.1"/>
    </source>
</evidence>
<name>A0ACC2GTT3_DALPE</name>
<comment type="caution">
    <text evidence="1">The sequence shown here is derived from an EMBL/GenBank/DDBJ whole genome shotgun (WGS) entry which is preliminary data.</text>
</comment>
<dbReference type="Proteomes" id="UP001157502">
    <property type="component" value="Chromosome 9"/>
</dbReference>
<proteinExistence type="predicted"/>
<reference evidence="1" key="1">
    <citation type="submission" date="2021-05" db="EMBL/GenBank/DDBJ databases">
        <authorList>
            <person name="Pan Q."/>
            <person name="Jouanno E."/>
            <person name="Zahm M."/>
            <person name="Klopp C."/>
            <person name="Cabau C."/>
            <person name="Louis A."/>
            <person name="Berthelot C."/>
            <person name="Parey E."/>
            <person name="Roest Crollius H."/>
            <person name="Montfort J."/>
            <person name="Robinson-Rechavi M."/>
            <person name="Bouchez O."/>
            <person name="Lampietro C."/>
            <person name="Lopez Roques C."/>
            <person name="Donnadieu C."/>
            <person name="Postlethwait J."/>
            <person name="Bobe J."/>
            <person name="Dillon D."/>
            <person name="Chandos A."/>
            <person name="von Hippel F."/>
            <person name="Guiguen Y."/>
        </authorList>
    </citation>
    <scope>NUCLEOTIDE SEQUENCE</scope>
    <source>
        <strain evidence="1">YG-Jan2019</strain>
    </source>
</reference>
<gene>
    <name evidence="1" type="ORF">DPEC_G00112540</name>
</gene>
<keyword evidence="2" id="KW-1185">Reference proteome</keyword>
<organism evidence="1 2">
    <name type="scientific">Dallia pectoralis</name>
    <name type="common">Alaska blackfish</name>
    <dbReference type="NCBI Taxonomy" id="75939"/>
    <lineage>
        <taxon>Eukaryota</taxon>
        <taxon>Metazoa</taxon>
        <taxon>Chordata</taxon>
        <taxon>Craniata</taxon>
        <taxon>Vertebrata</taxon>
        <taxon>Euteleostomi</taxon>
        <taxon>Actinopterygii</taxon>
        <taxon>Neopterygii</taxon>
        <taxon>Teleostei</taxon>
        <taxon>Protacanthopterygii</taxon>
        <taxon>Esociformes</taxon>
        <taxon>Umbridae</taxon>
        <taxon>Dallia</taxon>
    </lineage>
</organism>
<accession>A0ACC2GTT3</accession>
<protein>
    <submittedName>
        <fullName evidence="1">Uncharacterized protein</fullName>
    </submittedName>
</protein>
<sequence length="248" mass="27066">MRLRLFSLLLITEITHVSTGSAEVCSTLPPTPRFAKPLNITNVGENMTRRYSCTSGYVRKAGTSSLIRCIRNKQMNLQWSEPQLECIRDPKSEFLKEPSTAHKTTTPYFSGSLSVSPNPTPTDPLTYQTTDPVTETTPNVAPVTATTTAVDDITSVPVDTTSSAPTTIPMTSVSPSENPVVSQPSPQGFSIEKSISLGSVLLIMLILTVIAMLIWRKKRLKRHTLSPKPEEQRMMTVNGTNSTMGATP</sequence>
<dbReference type="EMBL" id="CM055736">
    <property type="protein sequence ID" value="KAJ8006952.1"/>
    <property type="molecule type" value="Genomic_DNA"/>
</dbReference>
<evidence type="ECO:0000313" key="2">
    <source>
        <dbReference type="Proteomes" id="UP001157502"/>
    </source>
</evidence>